<dbReference type="Proteomes" id="UP000287033">
    <property type="component" value="Unassembled WGS sequence"/>
</dbReference>
<protein>
    <submittedName>
        <fullName evidence="2">Uncharacterized protein</fullName>
    </submittedName>
</protein>
<organism evidence="2 3">
    <name type="scientific">Chiloscyllium punctatum</name>
    <name type="common">Brownbanded bambooshark</name>
    <name type="synonym">Hemiscyllium punctatum</name>
    <dbReference type="NCBI Taxonomy" id="137246"/>
    <lineage>
        <taxon>Eukaryota</taxon>
        <taxon>Metazoa</taxon>
        <taxon>Chordata</taxon>
        <taxon>Craniata</taxon>
        <taxon>Vertebrata</taxon>
        <taxon>Chondrichthyes</taxon>
        <taxon>Elasmobranchii</taxon>
        <taxon>Galeomorphii</taxon>
        <taxon>Galeoidea</taxon>
        <taxon>Orectolobiformes</taxon>
        <taxon>Hemiscylliidae</taxon>
        <taxon>Chiloscyllium</taxon>
    </lineage>
</organism>
<reference evidence="2 3" key="1">
    <citation type="journal article" date="2018" name="Nat. Ecol. Evol.">
        <title>Shark genomes provide insights into elasmobranch evolution and the origin of vertebrates.</title>
        <authorList>
            <person name="Hara Y"/>
            <person name="Yamaguchi K"/>
            <person name="Onimaru K"/>
            <person name="Kadota M"/>
            <person name="Koyanagi M"/>
            <person name="Keeley SD"/>
            <person name="Tatsumi K"/>
            <person name="Tanaka K"/>
            <person name="Motone F"/>
            <person name="Kageyama Y"/>
            <person name="Nozu R"/>
            <person name="Adachi N"/>
            <person name="Nishimura O"/>
            <person name="Nakagawa R"/>
            <person name="Tanegashima C"/>
            <person name="Kiyatake I"/>
            <person name="Matsumoto R"/>
            <person name="Murakumo K"/>
            <person name="Nishida K"/>
            <person name="Terakita A"/>
            <person name="Kuratani S"/>
            <person name="Sato K"/>
            <person name="Hyodo S Kuraku.S."/>
        </authorList>
    </citation>
    <scope>NUCLEOTIDE SEQUENCE [LARGE SCALE GENOMIC DNA]</scope>
</reference>
<evidence type="ECO:0000256" key="1">
    <source>
        <dbReference type="SAM" id="MobiDB-lite"/>
    </source>
</evidence>
<feature type="region of interest" description="Disordered" evidence="1">
    <location>
        <begin position="26"/>
        <end position="46"/>
    </location>
</feature>
<sequence>MGFYFRFHSLLCLFSHRIQVRQEIINKGPEGAAKERRAKRGNKERP</sequence>
<feature type="non-terminal residue" evidence="2">
    <location>
        <position position="46"/>
    </location>
</feature>
<accession>A0A401TL24</accession>
<dbReference type="EMBL" id="BEZZ01103934">
    <property type="protein sequence ID" value="GCC43337.1"/>
    <property type="molecule type" value="Genomic_DNA"/>
</dbReference>
<keyword evidence="3" id="KW-1185">Reference proteome</keyword>
<dbReference type="AlphaFoldDB" id="A0A401TL24"/>
<evidence type="ECO:0000313" key="3">
    <source>
        <dbReference type="Proteomes" id="UP000287033"/>
    </source>
</evidence>
<gene>
    <name evidence="2" type="ORF">chiPu_0027445</name>
</gene>
<proteinExistence type="predicted"/>
<evidence type="ECO:0000313" key="2">
    <source>
        <dbReference type="EMBL" id="GCC43337.1"/>
    </source>
</evidence>
<name>A0A401TL24_CHIPU</name>
<comment type="caution">
    <text evidence="2">The sequence shown here is derived from an EMBL/GenBank/DDBJ whole genome shotgun (WGS) entry which is preliminary data.</text>
</comment>